<dbReference type="InterPro" id="IPR020557">
    <property type="entry name" value="Fumarate_lyase_CS"/>
</dbReference>
<sequence>MRAYYDSSSITYKDKNLEKYFDENIKIKTWLKVEAALANAQAEVGMIPKEAASIINQKANIKYLDLNEMEDIKKEIGHGFLPFVKVFSKACGNFAGKFVHYGATTQNIQQTSQLYILKNITIEFKKKLGLILSNLSNLAENNKDTVMPGRTHAKHAIPITFGFKVGVWIYELMEAIEILEDAEDRIYQVMMGGAIGAFNSMPVNGKKIQHLVAKQLGMKEMLIPSRNINVHKLEYIYAISQIANVLHKIAEEIYYGGLEEMGELFEPFKKGTMGSSTMPHKINPKLAKGIISNASKLYSLLEPGFYSNVRVFEGDSSQYLLFDGLLDEVLDLMNEVLIRSVPLTEGLVVDKQKMYSNALIDSGLMNLEYIMMDLAKKVGKDKAHSMMYQIAMKVKFEDKNLFDLLRQEPQLKDESDNYILELIKVENYTGISEEIALESAERAKKKSKELLLLQSDL</sequence>
<dbReference type="Pfam" id="PF00206">
    <property type="entry name" value="Lyase_1"/>
    <property type="match status" value="1"/>
</dbReference>
<dbReference type="RefSeq" id="WP_092570671.1">
    <property type="nucleotide sequence ID" value="NZ_FOEN01000002.1"/>
</dbReference>
<dbReference type="PANTHER" id="PTHR43172:SF1">
    <property type="entry name" value="ADENYLOSUCCINATE LYASE"/>
    <property type="match status" value="1"/>
</dbReference>
<dbReference type="EMBL" id="FOEN01000002">
    <property type="protein sequence ID" value="SEP84670.1"/>
    <property type="molecule type" value="Genomic_DNA"/>
</dbReference>
<dbReference type="InterPro" id="IPR008948">
    <property type="entry name" value="L-Aspartase-like"/>
</dbReference>
<reference evidence="3 4" key="1">
    <citation type="submission" date="2016-10" db="EMBL/GenBank/DDBJ databases">
        <authorList>
            <person name="de Groot N.N."/>
        </authorList>
    </citation>
    <scope>NUCLEOTIDE SEQUENCE [LARGE SCALE GENOMIC DNA]</scope>
    <source>
        <strain evidence="3 4">DSM 15695</strain>
    </source>
</reference>
<organism evidence="3 4">
    <name type="scientific">Ignavigranum ruoffiae</name>
    <dbReference type="NCBI Taxonomy" id="89093"/>
    <lineage>
        <taxon>Bacteria</taxon>
        <taxon>Bacillati</taxon>
        <taxon>Bacillota</taxon>
        <taxon>Bacilli</taxon>
        <taxon>Lactobacillales</taxon>
        <taxon>Aerococcaceae</taxon>
        <taxon>Ignavigranum</taxon>
    </lineage>
</organism>
<evidence type="ECO:0000256" key="1">
    <source>
        <dbReference type="ARBA" id="ARBA00023239"/>
    </source>
</evidence>
<keyword evidence="1 3" id="KW-0456">Lyase</keyword>
<dbReference type="AlphaFoldDB" id="A0A1H9B6I9"/>
<dbReference type="Pfam" id="PF10397">
    <property type="entry name" value="ADSL_C"/>
    <property type="match status" value="1"/>
</dbReference>
<dbReference type="Gene3D" id="1.10.275.10">
    <property type="entry name" value="Fumarase/aspartase (N-terminal domain)"/>
    <property type="match status" value="1"/>
</dbReference>
<evidence type="ECO:0000313" key="4">
    <source>
        <dbReference type="Proteomes" id="UP000198833"/>
    </source>
</evidence>
<dbReference type="PROSITE" id="PS00163">
    <property type="entry name" value="FUMARATE_LYASES"/>
    <property type="match status" value="1"/>
</dbReference>
<name>A0A1H9B6I9_9LACT</name>
<feature type="domain" description="Adenylosuccinate lyase C-terminal" evidence="2">
    <location>
        <begin position="362"/>
        <end position="440"/>
    </location>
</feature>
<dbReference type="InterPro" id="IPR000362">
    <property type="entry name" value="Fumarate_lyase_fam"/>
</dbReference>
<proteinExistence type="predicted"/>
<keyword evidence="4" id="KW-1185">Reference proteome</keyword>
<dbReference type="GO" id="GO:0004018">
    <property type="term" value="F:N6-(1,2-dicarboxyethyl)AMP AMP-lyase (fumarate-forming) activity"/>
    <property type="evidence" value="ECO:0007669"/>
    <property type="project" value="TreeGrafter"/>
</dbReference>
<evidence type="ECO:0000259" key="2">
    <source>
        <dbReference type="SMART" id="SM00998"/>
    </source>
</evidence>
<dbReference type="InterPro" id="IPR024083">
    <property type="entry name" value="Fumarase/histidase_N"/>
</dbReference>
<dbReference type="PRINTS" id="PR00145">
    <property type="entry name" value="ARGSUCLYASE"/>
</dbReference>
<dbReference type="InterPro" id="IPR019468">
    <property type="entry name" value="AdenyloSucc_lyase_C"/>
</dbReference>
<dbReference type="GO" id="GO:0070626">
    <property type="term" value="F:(S)-2-(5-amino-1-(5-phospho-D-ribosyl)imidazole-4-carboxamido) succinate lyase (fumarate-forming) activity"/>
    <property type="evidence" value="ECO:0007669"/>
    <property type="project" value="TreeGrafter"/>
</dbReference>
<dbReference type="STRING" id="89093.SAMN04488558_102183"/>
<protein>
    <submittedName>
        <fullName evidence="3">Adenylosuccinate lyase</fullName>
    </submittedName>
</protein>
<accession>A0A1H9B6I9</accession>
<dbReference type="SUPFAM" id="SSF48557">
    <property type="entry name" value="L-aspartase-like"/>
    <property type="match status" value="1"/>
</dbReference>
<dbReference type="Proteomes" id="UP000198833">
    <property type="component" value="Unassembled WGS sequence"/>
</dbReference>
<gene>
    <name evidence="3" type="ORF">SAMN04488558_102183</name>
</gene>
<dbReference type="InterPro" id="IPR022761">
    <property type="entry name" value="Fumarate_lyase_N"/>
</dbReference>
<dbReference type="CDD" id="cd01597">
    <property type="entry name" value="pCLME"/>
    <property type="match status" value="1"/>
</dbReference>
<dbReference type="SMART" id="SM00998">
    <property type="entry name" value="ADSL_C"/>
    <property type="match status" value="1"/>
</dbReference>
<evidence type="ECO:0000313" key="3">
    <source>
        <dbReference type="EMBL" id="SEP84670.1"/>
    </source>
</evidence>
<dbReference type="PANTHER" id="PTHR43172">
    <property type="entry name" value="ADENYLOSUCCINATE LYASE"/>
    <property type="match status" value="1"/>
</dbReference>
<dbReference type="GO" id="GO:0044208">
    <property type="term" value="P:'de novo' AMP biosynthetic process"/>
    <property type="evidence" value="ECO:0007669"/>
    <property type="project" value="TreeGrafter"/>
</dbReference>
<dbReference type="PRINTS" id="PR00149">
    <property type="entry name" value="FUMRATELYASE"/>
</dbReference>
<dbReference type="GO" id="GO:0005829">
    <property type="term" value="C:cytosol"/>
    <property type="evidence" value="ECO:0007669"/>
    <property type="project" value="TreeGrafter"/>
</dbReference>
<dbReference type="OrthoDB" id="9768878at2"/>
<dbReference type="Gene3D" id="1.10.40.30">
    <property type="entry name" value="Fumarase/aspartase (C-terminal domain)"/>
    <property type="match status" value="1"/>
</dbReference>
<dbReference type="Gene3D" id="1.20.200.10">
    <property type="entry name" value="Fumarase/aspartase (Central domain)"/>
    <property type="match status" value="1"/>
</dbReference>